<evidence type="ECO:0008006" key="4">
    <source>
        <dbReference type="Google" id="ProtNLM"/>
    </source>
</evidence>
<dbReference type="SUPFAM" id="SSF109755">
    <property type="entry name" value="PhoU-like"/>
    <property type="match status" value="1"/>
</dbReference>
<dbReference type="STRING" id="1121391.SAMN02745206_00484"/>
<dbReference type="NCBIfam" id="TIGR00153">
    <property type="entry name" value="TIGR00153 family protein"/>
    <property type="match status" value="1"/>
</dbReference>
<dbReference type="InterPro" id="IPR002727">
    <property type="entry name" value="DUF47"/>
</dbReference>
<accession>A0A1M4UHN6</accession>
<keyword evidence="3" id="KW-1185">Reference proteome</keyword>
<dbReference type="EMBL" id="FQVB01000005">
    <property type="protein sequence ID" value="SHE56281.1"/>
    <property type="molecule type" value="Genomic_DNA"/>
</dbReference>
<dbReference type="OrthoDB" id="9767431at2"/>
<dbReference type="InterPro" id="IPR038078">
    <property type="entry name" value="PhoU-like_sf"/>
</dbReference>
<dbReference type="InterPro" id="IPR018445">
    <property type="entry name" value="Put_Phosphate_transp_reg"/>
</dbReference>
<dbReference type="Pfam" id="PF01865">
    <property type="entry name" value="PhoU_div"/>
    <property type="match status" value="1"/>
</dbReference>
<evidence type="ECO:0000256" key="1">
    <source>
        <dbReference type="ARBA" id="ARBA00008591"/>
    </source>
</evidence>
<reference evidence="3" key="1">
    <citation type="submission" date="2016-11" db="EMBL/GenBank/DDBJ databases">
        <authorList>
            <person name="Varghese N."/>
            <person name="Submissions S."/>
        </authorList>
    </citation>
    <scope>NUCLEOTIDE SEQUENCE [LARGE SCALE GENOMIC DNA]</scope>
    <source>
        <strain evidence="3">DSM 9756</strain>
    </source>
</reference>
<organism evidence="2 3">
    <name type="scientific">Desulfacinum infernum DSM 9756</name>
    <dbReference type="NCBI Taxonomy" id="1121391"/>
    <lineage>
        <taxon>Bacteria</taxon>
        <taxon>Pseudomonadati</taxon>
        <taxon>Thermodesulfobacteriota</taxon>
        <taxon>Syntrophobacteria</taxon>
        <taxon>Syntrophobacterales</taxon>
        <taxon>Syntrophobacteraceae</taxon>
        <taxon>Desulfacinum</taxon>
    </lineage>
</organism>
<proteinExistence type="inferred from homology"/>
<dbReference type="Proteomes" id="UP000184076">
    <property type="component" value="Unassembled WGS sequence"/>
</dbReference>
<comment type="similarity">
    <text evidence="1">Belongs to the UPF0111 family.</text>
</comment>
<evidence type="ECO:0000313" key="2">
    <source>
        <dbReference type="EMBL" id="SHE56281.1"/>
    </source>
</evidence>
<dbReference type="PANTHER" id="PTHR36536">
    <property type="entry name" value="UPF0111 PROTEIN HI_1603"/>
    <property type="match status" value="1"/>
</dbReference>
<dbReference type="Gene3D" id="1.20.58.220">
    <property type="entry name" value="Phosphate transport system protein phou homolog 2, domain 2"/>
    <property type="match status" value="1"/>
</dbReference>
<evidence type="ECO:0000313" key="3">
    <source>
        <dbReference type="Proteomes" id="UP000184076"/>
    </source>
</evidence>
<dbReference type="PANTHER" id="PTHR36536:SF3">
    <property type="entry name" value="UPF0111 PROTEIN HI_1603"/>
    <property type="match status" value="1"/>
</dbReference>
<dbReference type="AlphaFoldDB" id="A0A1M4UHN6"/>
<gene>
    <name evidence="2" type="ORF">SAMN02745206_00484</name>
</gene>
<protein>
    <recommendedName>
        <fullName evidence="4">TIGR00153 family protein</fullName>
    </recommendedName>
</protein>
<sequence>MRSAFLGIFRKSPFEGLLRHAELIREAGPLFKMAMISYLDENFEDFEKYHNKVIVVESEGDAVKRNIRGHLPKGILMPVDKFQLLWYLREQDKILDSTQDALHWLSYRKTPIPDEYVDDLLLMVEKITYVLKSVHPLVLAAESYFQSFSENHRAMVKSAIKQIREYEFESDQVERKLLADFFNYPFENPTSAFHLVRLVEHMGDISNHAQNAGDMMRAMIAR</sequence>
<dbReference type="RefSeq" id="WP_073036623.1">
    <property type="nucleotide sequence ID" value="NZ_FQVB01000005.1"/>
</dbReference>
<name>A0A1M4UHN6_9BACT</name>